<evidence type="ECO:0000256" key="2">
    <source>
        <dbReference type="ARBA" id="ARBA00022448"/>
    </source>
</evidence>
<dbReference type="RefSeq" id="WP_344568380.1">
    <property type="nucleotide sequence ID" value="NZ_BAAARJ010000016.1"/>
</dbReference>
<evidence type="ECO:0000256" key="1">
    <source>
        <dbReference type="ARBA" id="ARBA00010333"/>
    </source>
</evidence>
<dbReference type="InterPro" id="IPR001638">
    <property type="entry name" value="Solute-binding_3/MltF_N"/>
</dbReference>
<keyword evidence="3 5" id="KW-0732">Signal</keyword>
<dbReference type="EMBL" id="BAAARJ010000016">
    <property type="protein sequence ID" value="GAA2627157.1"/>
    <property type="molecule type" value="Genomic_DNA"/>
</dbReference>
<gene>
    <name evidence="7" type="ORF">GCM10009863_47600</name>
</gene>
<dbReference type="SUPFAM" id="SSF53850">
    <property type="entry name" value="Periplasmic binding protein-like II"/>
    <property type="match status" value="1"/>
</dbReference>
<comment type="similarity">
    <text evidence="1 4">Belongs to the bacterial solute-binding protein 3 family.</text>
</comment>
<dbReference type="CDD" id="cd13690">
    <property type="entry name" value="PBP2_GluB"/>
    <property type="match status" value="1"/>
</dbReference>
<sequence>MRHHTPARLRGARVRIAGAVLLVLAVAGCGADGSPPARGPQPGKLPHYAVDKGFSLPSSPTWKSAKQRGRLTIGVKEDQPGMGEMNPATGVYSGFDVEIAEMLAASLGFDPKRDIQFKAIASANRETALQNGQIDYYVGTYTINPGRKKLVGFAGPYYIAGQKLLVRADEKQLRGPQDTAGKKICSAVGSTPLQRIQHDYPRAVAVAYDSYAICVDNLLNNQVDAVTTDDTILLGYAAKDPEHLKVVGKAFSEEPYGIGVPRPDRALARALDKAITAREHDGDWKRAYDATLGLSGVPAPRPPRIDHALTS</sequence>
<dbReference type="PROSITE" id="PS51257">
    <property type="entry name" value="PROKAR_LIPOPROTEIN"/>
    <property type="match status" value="1"/>
</dbReference>
<dbReference type="PANTHER" id="PTHR30085:SF6">
    <property type="entry name" value="ABC TRANSPORTER GLUTAMINE-BINDING PROTEIN GLNH"/>
    <property type="match status" value="1"/>
</dbReference>
<evidence type="ECO:0000259" key="6">
    <source>
        <dbReference type="SMART" id="SM00062"/>
    </source>
</evidence>
<name>A0ABP6CXU2_9ACTN</name>
<dbReference type="PROSITE" id="PS01039">
    <property type="entry name" value="SBP_BACTERIAL_3"/>
    <property type="match status" value="1"/>
</dbReference>
<dbReference type="Proteomes" id="UP001501447">
    <property type="component" value="Unassembled WGS sequence"/>
</dbReference>
<dbReference type="InterPro" id="IPR018313">
    <property type="entry name" value="SBP_3_CS"/>
</dbReference>
<feature type="chain" id="PRO_5046020908" evidence="5">
    <location>
        <begin position="32"/>
        <end position="311"/>
    </location>
</feature>
<dbReference type="InterPro" id="IPR051455">
    <property type="entry name" value="Bact_solute-bind_prot3"/>
</dbReference>
<dbReference type="Gene3D" id="3.40.190.10">
    <property type="entry name" value="Periplasmic binding protein-like II"/>
    <property type="match status" value="2"/>
</dbReference>
<evidence type="ECO:0000256" key="4">
    <source>
        <dbReference type="RuleBase" id="RU003744"/>
    </source>
</evidence>
<evidence type="ECO:0000256" key="5">
    <source>
        <dbReference type="SAM" id="SignalP"/>
    </source>
</evidence>
<evidence type="ECO:0000313" key="7">
    <source>
        <dbReference type="EMBL" id="GAA2627157.1"/>
    </source>
</evidence>
<reference evidence="8" key="1">
    <citation type="journal article" date="2019" name="Int. J. Syst. Evol. Microbiol.">
        <title>The Global Catalogue of Microorganisms (GCM) 10K type strain sequencing project: providing services to taxonomists for standard genome sequencing and annotation.</title>
        <authorList>
            <consortium name="The Broad Institute Genomics Platform"/>
            <consortium name="The Broad Institute Genome Sequencing Center for Infectious Disease"/>
            <person name="Wu L."/>
            <person name="Ma J."/>
        </authorList>
    </citation>
    <scope>NUCLEOTIDE SEQUENCE [LARGE SCALE GENOMIC DNA]</scope>
    <source>
        <strain evidence="8">JCM 16373</strain>
    </source>
</reference>
<evidence type="ECO:0000313" key="8">
    <source>
        <dbReference type="Proteomes" id="UP001501447"/>
    </source>
</evidence>
<dbReference type="Pfam" id="PF00497">
    <property type="entry name" value="SBP_bac_3"/>
    <property type="match status" value="1"/>
</dbReference>
<keyword evidence="8" id="KW-1185">Reference proteome</keyword>
<feature type="signal peptide" evidence="5">
    <location>
        <begin position="1"/>
        <end position="31"/>
    </location>
</feature>
<comment type="caution">
    <text evidence="7">The sequence shown here is derived from an EMBL/GenBank/DDBJ whole genome shotgun (WGS) entry which is preliminary data.</text>
</comment>
<organism evidence="7 8">
    <name type="scientific">Streptomyces axinellae</name>
    <dbReference type="NCBI Taxonomy" id="552788"/>
    <lineage>
        <taxon>Bacteria</taxon>
        <taxon>Bacillati</taxon>
        <taxon>Actinomycetota</taxon>
        <taxon>Actinomycetes</taxon>
        <taxon>Kitasatosporales</taxon>
        <taxon>Streptomycetaceae</taxon>
        <taxon>Streptomyces</taxon>
    </lineage>
</organism>
<accession>A0ABP6CXU2</accession>
<proteinExistence type="inferred from homology"/>
<protein>
    <submittedName>
        <fullName evidence="7">Glutamate ABC transporter substrate-binding protein</fullName>
    </submittedName>
</protein>
<evidence type="ECO:0000256" key="3">
    <source>
        <dbReference type="ARBA" id="ARBA00022729"/>
    </source>
</evidence>
<keyword evidence="2" id="KW-0813">Transport</keyword>
<dbReference type="SMART" id="SM00062">
    <property type="entry name" value="PBPb"/>
    <property type="match status" value="1"/>
</dbReference>
<feature type="domain" description="Solute-binding protein family 3/N-terminal" evidence="6">
    <location>
        <begin position="70"/>
        <end position="295"/>
    </location>
</feature>
<dbReference type="PANTHER" id="PTHR30085">
    <property type="entry name" value="AMINO ACID ABC TRANSPORTER PERMEASE"/>
    <property type="match status" value="1"/>
</dbReference>